<evidence type="ECO:0000313" key="2">
    <source>
        <dbReference type="EMBL" id="GCC38870.1"/>
    </source>
</evidence>
<name>A0A401T8A5_CHIPU</name>
<dbReference type="OrthoDB" id="248923at2759"/>
<evidence type="ECO:0000313" key="3">
    <source>
        <dbReference type="Proteomes" id="UP000287033"/>
    </source>
</evidence>
<sequence length="65" mass="7433">LPALNVDKGHGIVTKSQQQRFAQGKQNDGIRYGEQQQQSTEAVELETFSYPLLNSRRNKKFLVNK</sequence>
<accession>A0A401T8A5</accession>
<dbReference type="EMBL" id="BEZZ01013938">
    <property type="protein sequence ID" value="GCC38870.1"/>
    <property type="molecule type" value="Genomic_DNA"/>
</dbReference>
<feature type="non-terminal residue" evidence="2">
    <location>
        <position position="1"/>
    </location>
</feature>
<gene>
    <name evidence="2" type="ORF">chiPu_0022988</name>
</gene>
<dbReference type="AlphaFoldDB" id="A0A401T8A5"/>
<comment type="caution">
    <text evidence="2">The sequence shown here is derived from an EMBL/GenBank/DDBJ whole genome shotgun (WGS) entry which is preliminary data.</text>
</comment>
<evidence type="ECO:0000256" key="1">
    <source>
        <dbReference type="SAM" id="MobiDB-lite"/>
    </source>
</evidence>
<dbReference type="Proteomes" id="UP000287033">
    <property type="component" value="Unassembled WGS sequence"/>
</dbReference>
<feature type="compositionally biased region" description="Polar residues" evidence="1">
    <location>
        <begin position="16"/>
        <end position="26"/>
    </location>
</feature>
<protein>
    <submittedName>
        <fullName evidence="2">Uncharacterized protein</fullName>
    </submittedName>
</protein>
<organism evidence="2 3">
    <name type="scientific">Chiloscyllium punctatum</name>
    <name type="common">Brownbanded bambooshark</name>
    <name type="synonym">Hemiscyllium punctatum</name>
    <dbReference type="NCBI Taxonomy" id="137246"/>
    <lineage>
        <taxon>Eukaryota</taxon>
        <taxon>Metazoa</taxon>
        <taxon>Chordata</taxon>
        <taxon>Craniata</taxon>
        <taxon>Vertebrata</taxon>
        <taxon>Chondrichthyes</taxon>
        <taxon>Elasmobranchii</taxon>
        <taxon>Galeomorphii</taxon>
        <taxon>Galeoidea</taxon>
        <taxon>Orectolobiformes</taxon>
        <taxon>Hemiscylliidae</taxon>
        <taxon>Chiloscyllium</taxon>
    </lineage>
</organism>
<reference evidence="2 3" key="1">
    <citation type="journal article" date="2018" name="Nat. Ecol. Evol.">
        <title>Shark genomes provide insights into elasmobranch evolution and the origin of vertebrates.</title>
        <authorList>
            <person name="Hara Y"/>
            <person name="Yamaguchi K"/>
            <person name="Onimaru K"/>
            <person name="Kadota M"/>
            <person name="Koyanagi M"/>
            <person name="Keeley SD"/>
            <person name="Tatsumi K"/>
            <person name="Tanaka K"/>
            <person name="Motone F"/>
            <person name="Kageyama Y"/>
            <person name="Nozu R"/>
            <person name="Adachi N"/>
            <person name="Nishimura O"/>
            <person name="Nakagawa R"/>
            <person name="Tanegashima C"/>
            <person name="Kiyatake I"/>
            <person name="Matsumoto R"/>
            <person name="Murakumo K"/>
            <person name="Nishida K"/>
            <person name="Terakita A"/>
            <person name="Kuratani S"/>
            <person name="Sato K"/>
            <person name="Hyodo S Kuraku.S."/>
        </authorList>
    </citation>
    <scope>NUCLEOTIDE SEQUENCE [LARGE SCALE GENOMIC DNA]</scope>
</reference>
<proteinExistence type="predicted"/>
<feature type="region of interest" description="Disordered" evidence="1">
    <location>
        <begin position="16"/>
        <end position="37"/>
    </location>
</feature>
<keyword evidence="3" id="KW-1185">Reference proteome</keyword>